<dbReference type="PANTHER" id="PTHR42954">
    <property type="entry name" value="FE(2+) TRANSPORT PROTEIN A"/>
    <property type="match status" value="1"/>
</dbReference>
<dbReference type="STRING" id="80852.AWOD_I_0799"/>
<keyword evidence="4" id="KW-1185">Reference proteome</keyword>
<dbReference type="Proteomes" id="UP000032427">
    <property type="component" value="Chromosome 1"/>
</dbReference>
<dbReference type="InterPro" id="IPR038157">
    <property type="entry name" value="FeoA_core_dom"/>
</dbReference>
<name>A0A090IKS6_9GAMM</name>
<dbReference type="PANTHER" id="PTHR42954:SF2">
    <property type="entry name" value="FE(2+) TRANSPORT PROTEIN A"/>
    <property type="match status" value="1"/>
</dbReference>
<feature type="domain" description="Ferrous iron transporter FeoA-like" evidence="2">
    <location>
        <begin position="1"/>
        <end position="74"/>
    </location>
</feature>
<reference evidence="4" key="1">
    <citation type="submission" date="2014-09" db="EMBL/GenBank/DDBJ databases">
        <authorList>
            <person name="Hjerde E."/>
        </authorList>
    </citation>
    <scope>NUCLEOTIDE SEQUENCE [LARGE SCALE GENOMIC DNA]</scope>
    <source>
        <strain evidence="4">06/09/139</strain>
    </source>
</reference>
<dbReference type="Gene3D" id="2.30.30.90">
    <property type="match status" value="1"/>
</dbReference>
<dbReference type="SMART" id="SM00899">
    <property type="entry name" value="FeoA"/>
    <property type="match status" value="1"/>
</dbReference>
<evidence type="ECO:0000313" key="3">
    <source>
        <dbReference type="EMBL" id="CED70892.1"/>
    </source>
</evidence>
<dbReference type="PATRIC" id="fig|80852.17.peg.812"/>
<dbReference type="HOGENOM" id="CLU_150646_12_0_6"/>
<dbReference type="InterPro" id="IPR052713">
    <property type="entry name" value="FeoA"/>
</dbReference>
<dbReference type="SUPFAM" id="SSF50037">
    <property type="entry name" value="C-terminal domain of transcriptional repressors"/>
    <property type="match status" value="1"/>
</dbReference>
<dbReference type="InterPro" id="IPR008988">
    <property type="entry name" value="Transcriptional_repressor_C"/>
</dbReference>
<dbReference type="InterPro" id="IPR007167">
    <property type="entry name" value="Fe-transptr_FeoA-like"/>
</dbReference>
<proteinExistence type="predicted"/>
<keyword evidence="1" id="KW-0408">Iron</keyword>
<evidence type="ECO:0000256" key="1">
    <source>
        <dbReference type="ARBA" id="ARBA00023004"/>
    </source>
</evidence>
<dbReference type="Pfam" id="PF04023">
    <property type="entry name" value="FeoA"/>
    <property type="match status" value="1"/>
</dbReference>
<accession>A0A090IKS6</accession>
<sequence>MKLTQLDSGKKAVVTDMSLLPTDTRKKLMVMGMLPHTEISILRKAPMGDPLQISVRGTSLAIRKNLAEQITVKEL</sequence>
<dbReference type="KEGG" id="awd:AWOD_I_0799"/>
<organism evidence="3 4">
    <name type="scientific">Aliivibrio wodanis</name>
    <dbReference type="NCBI Taxonomy" id="80852"/>
    <lineage>
        <taxon>Bacteria</taxon>
        <taxon>Pseudomonadati</taxon>
        <taxon>Pseudomonadota</taxon>
        <taxon>Gammaproteobacteria</taxon>
        <taxon>Vibrionales</taxon>
        <taxon>Vibrionaceae</taxon>
        <taxon>Aliivibrio</taxon>
    </lineage>
</organism>
<gene>
    <name evidence="3" type="primary">feoA</name>
    <name evidence="3" type="ORF">AWOD_I_0799</name>
</gene>
<dbReference type="GO" id="GO:0046914">
    <property type="term" value="F:transition metal ion binding"/>
    <property type="evidence" value="ECO:0007669"/>
    <property type="project" value="InterPro"/>
</dbReference>
<dbReference type="OrthoDB" id="9811076at2"/>
<evidence type="ECO:0000313" key="4">
    <source>
        <dbReference type="Proteomes" id="UP000032427"/>
    </source>
</evidence>
<dbReference type="EMBL" id="LN554846">
    <property type="protein sequence ID" value="CED70892.1"/>
    <property type="molecule type" value="Genomic_DNA"/>
</dbReference>
<dbReference type="RefSeq" id="WP_045101569.1">
    <property type="nucleotide sequence ID" value="NZ_SEZJ01000004.1"/>
</dbReference>
<evidence type="ECO:0000259" key="2">
    <source>
        <dbReference type="SMART" id="SM00899"/>
    </source>
</evidence>
<protein>
    <submittedName>
        <fullName evidence="3">Ferrous iron transport protein FeoA</fullName>
    </submittedName>
</protein>
<dbReference type="AlphaFoldDB" id="A0A090IKS6"/>